<dbReference type="GO" id="GO:0016780">
    <property type="term" value="F:phosphotransferase activity, for other substituted phosphate groups"/>
    <property type="evidence" value="ECO:0007669"/>
    <property type="project" value="TreeGrafter"/>
</dbReference>
<evidence type="ECO:0000313" key="4">
    <source>
        <dbReference type="Proteomes" id="UP000824125"/>
    </source>
</evidence>
<reference evidence="3" key="2">
    <citation type="journal article" date="2021" name="PeerJ">
        <title>Extensive microbial diversity within the chicken gut microbiome revealed by metagenomics and culture.</title>
        <authorList>
            <person name="Gilroy R."/>
            <person name="Ravi A."/>
            <person name="Getino M."/>
            <person name="Pursley I."/>
            <person name="Horton D.L."/>
            <person name="Alikhan N.F."/>
            <person name="Baker D."/>
            <person name="Gharbi K."/>
            <person name="Hall N."/>
            <person name="Watson M."/>
            <person name="Adriaenssens E.M."/>
            <person name="Foster-Nyarko E."/>
            <person name="Jarju S."/>
            <person name="Secka A."/>
            <person name="Antonio M."/>
            <person name="Oren A."/>
            <person name="Chaudhuri R.R."/>
            <person name="La Ragione R."/>
            <person name="Hildebrand F."/>
            <person name="Pallen M.J."/>
        </authorList>
    </citation>
    <scope>NUCLEOTIDE SEQUENCE</scope>
    <source>
        <strain evidence="3">CHK176-6737</strain>
    </source>
</reference>
<evidence type="ECO:0000313" key="3">
    <source>
        <dbReference type="EMBL" id="HIU69772.1"/>
    </source>
</evidence>
<keyword evidence="3" id="KW-0808">Transferase</keyword>
<accession>A0A9D1MVH3</accession>
<comment type="caution">
    <text evidence="3">The sequence shown here is derived from an EMBL/GenBank/DDBJ whole genome shotgun (WGS) entry which is preliminary data.</text>
</comment>
<dbReference type="PANTHER" id="PTHR30576">
    <property type="entry name" value="COLANIC BIOSYNTHESIS UDP-GLUCOSE LIPID CARRIER TRANSFERASE"/>
    <property type="match status" value="1"/>
</dbReference>
<proteinExistence type="inferred from homology"/>
<evidence type="ECO:0000256" key="1">
    <source>
        <dbReference type="ARBA" id="ARBA00006464"/>
    </source>
</evidence>
<dbReference type="Proteomes" id="UP000824125">
    <property type="component" value="Unassembled WGS sequence"/>
</dbReference>
<dbReference type="InterPro" id="IPR003362">
    <property type="entry name" value="Bact_transf"/>
</dbReference>
<protein>
    <submittedName>
        <fullName evidence="3">Sugar transferase</fullName>
    </submittedName>
</protein>
<evidence type="ECO:0000259" key="2">
    <source>
        <dbReference type="Pfam" id="PF02397"/>
    </source>
</evidence>
<organism evidence="3 4">
    <name type="scientific">Candidatus Scybalenecus merdavium</name>
    <dbReference type="NCBI Taxonomy" id="2840939"/>
    <lineage>
        <taxon>Bacteria</taxon>
        <taxon>Bacillati</taxon>
        <taxon>Bacillota</taxon>
        <taxon>Clostridia</taxon>
        <taxon>Eubacteriales</taxon>
        <taxon>Oscillospiraceae</taxon>
        <taxon>Oscillospiraceae incertae sedis</taxon>
        <taxon>Candidatus Scybalenecus</taxon>
    </lineage>
</organism>
<reference evidence="3" key="1">
    <citation type="submission" date="2020-10" db="EMBL/GenBank/DDBJ databases">
        <authorList>
            <person name="Gilroy R."/>
        </authorList>
    </citation>
    <scope>NUCLEOTIDE SEQUENCE</scope>
    <source>
        <strain evidence="3">CHK176-6737</strain>
    </source>
</reference>
<sequence length="201" mass="23633">MKKWFTQTKFKRLFDILLSLFSLIVLSPLFAVVCLINALTPNSSVFFSHERRGRGGKPFRIYKFQTMYNNTPNCATRDLDHPERYITPFGRILRKTSIDELPQLWNILKGDMSFVGPRPLISSETTAHRLRLEYGVYRFRPGLTGWAQINGRDEISVRKKVRLDKEYCDNFSLLLDLKIMYRSIGVCFRQEGFREGKLHRM</sequence>
<dbReference type="Pfam" id="PF02397">
    <property type="entry name" value="Bac_transf"/>
    <property type="match status" value="1"/>
</dbReference>
<gene>
    <name evidence="3" type="ORF">IAD23_07445</name>
</gene>
<dbReference type="EMBL" id="DVNM01000042">
    <property type="protein sequence ID" value="HIU69772.1"/>
    <property type="molecule type" value="Genomic_DNA"/>
</dbReference>
<comment type="similarity">
    <text evidence="1">Belongs to the bacterial sugar transferase family.</text>
</comment>
<feature type="domain" description="Bacterial sugar transferase" evidence="2">
    <location>
        <begin position="11"/>
        <end position="188"/>
    </location>
</feature>
<dbReference type="AlphaFoldDB" id="A0A9D1MVH3"/>
<dbReference type="PANTHER" id="PTHR30576:SF8">
    <property type="entry name" value="UNDECAPRENYL-PHOSPHATE GALACTOSE PHOSPHOTRANSFERASE"/>
    <property type="match status" value="1"/>
</dbReference>
<name>A0A9D1MVH3_9FIRM</name>